<sequence>MSSPVPPPKLAEETEESVDLGEESDDYDAVFDGEEGEEGYYQEDDDDEEEGDEDEEEEEGGVQPSAGGLTALLLADAGDDDEEEEEEFEEGGAAGAQIAPPLATPSAGTKRSLDETEEEDGEVDANGGGEDNGAKKAKTF</sequence>
<feature type="compositionally biased region" description="Low complexity" evidence="1">
    <location>
        <begin position="66"/>
        <end position="76"/>
    </location>
</feature>
<dbReference type="AlphaFoldDB" id="A0A0C3GAV5"/>
<organism evidence="2 3">
    <name type="scientific">Piloderma croceum (strain F 1598)</name>
    <dbReference type="NCBI Taxonomy" id="765440"/>
    <lineage>
        <taxon>Eukaryota</taxon>
        <taxon>Fungi</taxon>
        <taxon>Dikarya</taxon>
        <taxon>Basidiomycota</taxon>
        <taxon>Agaricomycotina</taxon>
        <taxon>Agaricomycetes</taxon>
        <taxon>Agaricomycetidae</taxon>
        <taxon>Atheliales</taxon>
        <taxon>Atheliaceae</taxon>
        <taxon>Piloderma</taxon>
    </lineage>
</organism>
<reference evidence="2 3" key="1">
    <citation type="submission" date="2014-04" db="EMBL/GenBank/DDBJ databases">
        <authorList>
            <consortium name="DOE Joint Genome Institute"/>
            <person name="Kuo A."/>
            <person name="Tarkka M."/>
            <person name="Buscot F."/>
            <person name="Kohler A."/>
            <person name="Nagy L.G."/>
            <person name="Floudas D."/>
            <person name="Copeland A."/>
            <person name="Barry K.W."/>
            <person name="Cichocki N."/>
            <person name="Veneault-Fourrey C."/>
            <person name="LaButti K."/>
            <person name="Lindquist E.A."/>
            <person name="Lipzen A."/>
            <person name="Lundell T."/>
            <person name="Morin E."/>
            <person name="Murat C."/>
            <person name="Sun H."/>
            <person name="Tunlid A."/>
            <person name="Henrissat B."/>
            <person name="Grigoriev I.V."/>
            <person name="Hibbett D.S."/>
            <person name="Martin F."/>
            <person name="Nordberg H.P."/>
            <person name="Cantor M.N."/>
            <person name="Hua S.X."/>
        </authorList>
    </citation>
    <scope>NUCLEOTIDE SEQUENCE [LARGE SCALE GENOMIC DNA]</scope>
    <source>
        <strain evidence="2 3">F 1598</strain>
    </source>
</reference>
<reference evidence="3" key="2">
    <citation type="submission" date="2015-01" db="EMBL/GenBank/DDBJ databases">
        <title>Evolutionary Origins and Diversification of the Mycorrhizal Mutualists.</title>
        <authorList>
            <consortium name="DOE Joint Genome Institute"/>
            <consortium name="Mycorrhizal Genomics Consortium"/>
            <person name="Kohler A."/>
            <person name="Kuo A."/>
            <person name="Nagy L.G."/>
            <person name="Floudas D."/>
            <person name="Copeland A."/>
            <person name="Barry K.W."/>
            <person name="Cichocki N."/>
            <person name="Veneault-Fourrey C."/>
            <person name="LaButti K."/>
            <person name="Lindquist E.A."/>
            <person name="Lipzen A."/>
            <person name="Lundell T."/>
            <person name="Morin E."/>
            <person name="Murat C."/>
            <person name="Riley R."/>
            <person name="Ohm R."/>
            <person name="Sun H."/>
            <person name="Tunlid A."/>
            <person name="Henrissat B."/>
            <person name="Grigoriev I.V."/>
            <person name="Hibbett D.S."/>
            <person name="Martin F."/>
        </authorList>
    </citation>
    <scope>NUCLEOTIDE SEQUENCE [LARGE SCALE GENOMIC DNA]</scope>
    <source>
        <strain evidence="3">F 1598</strain>
    </source>
</reference>
<name>A0A0C3GAV5_PILCF</name>
<evidence type="ECO:0000256" key="1">
    <source>
        <dbReference type="SAM" id="MobiDB-lite"/>
    </source>
</evidence>
<gene>
    <name evidence="2" type="ORF">PILCRDRAFT_813854</name>
</gene>
<protein>
    <submittedName>
        <fullName evidence="2">Uncharacterized protein</fullName>
    </submittedName>
</protein>
<dbReference type="HOGENOM" id="CLU_1835878_0_0_1"/>
<feature type="region of interest" description="Disordered" evidence="1">
    <location>
        <begin position="1"/>
        <end position="140"/>
    </location>
</feature>
<proteinExistence type="predicted"/>
<dbReference type="Proteomes" id="UP000054166">
    <property type="component" value="Unassembled WGS sequence"/>
</dbReference>
<accession>A0A0C3GAV5</accession>
<keyword evidence="3" id="KW-1185">Reference proteome</keyword>
<feature type="compositionally biased region" description="Acidic residues" evidence="1">
    <location>
        <begin position="13"/>
        <end position="60"/>
    </location>
</feature>
<evidence type="ECO:0000313" key="3">
    <source>
        <dbReference type="Proteomes" id="UP000054166"/>
    </source>
</evidence>
<dbReference type="EMBL" id="KN832976">
    <property type="protein sequence ID" value="KIM88864.1"/>
    <property type="molecule type" value="Genomic_DNA"/>
</dbReference>
<feature type="compositionally biased region" description="Acidic residues" evidence="1">
    <location>
        <begin position="77"/>
        <end position="90"/>
    </location>
</feature>
<dbReference type="InParanoid" id="A0A0C3GAV5"/>
<evidence type="ECO:0000313" key="2">
    <source>
        <dbReference type="EMBL" id="KIM88864.1"/>
    </source>
</evidence>